<proteinExistence type="inferred from homology"/>
<dbReference type="Proteomes" id="UP000014760">
    <property type="component" value="Unassembled WGS sequence"/>
</dbReference>
<dbReference type="PANTHER" id="PTHR13225:SF3">
    <property type="entry name" value="UPF0489 PROTEIN C5ORF22"/>
    <property type="match status" value="1"/>
</dbReference>
<evidence type="ECO:0000313" key="2">
    <source>
        <dbReference type="EMBL" id="ELU01312.1"/>
    </source>
</evidence>
<dbReference type="OrthoDB" id="418142at2759"/>
<reference evidence="3" key="3">
    <citation type="submission" date="2015-06" db="UniProtKB">
        <authorList>
            <consortium name="EnsemblMetazoa"/>
        </authorList>
    </citation>
    <scope>IDENTIFICATION</scope>
</reference>
<reference evidence="2 4" key="2">
    <citation type="journal article" date="2013" name="Nature">
        <title>Insights into bilaterian evolution from three spiralian genomes.</title>
        <authorList>
            <person name="Simakov O."/>
            <person name="Marletaz F."/>
            <person name="Cho S.J."/>
            <person name="Edsinger-Gonzales E."/>
            <person name="Havlak P."/>
            <person name="Hellsten U."/>
            <person name="Kuo D.H."/>
            <person name="Larsson T."/>
            <person name="Lv J."/>
            <person name="Arendt D."/>
            <person name="Savage R."/>
            <person name="Osoegawa K."/>
            <person name="de Jong P."/>
            <person name="Grimwood J."/>
            <person name="Chapman J.A."/>
            <person name="Shapiro H."/>
            <person name="Aerts A."/>
            <person name="Otillar R.P."/>
            <person name="Terry A.Y."/>
            <person name="Boore J.L."/>
            <person name="Grigoriev I.V."/>
            <person name="Lindberg D.R."/>
            <person name="Seaver E.C."/>
            <person name="Weisblat D.A."/>
            <person name="Putnam N.H."/>
            <person name="Rokhsar D.S."/>
        </authorList>
    </citation>
    <scope>NUCLEOTIDE SEQUENCE</scope>
    <source>
        <strain evidence="2 4">I ESC-2004</strain>
    </source>
</reference>
<reference evidence="4" key="1">
    <citation type="submission" date="2012-12" db="EMBL/GenBank/DDBJ databases">
        <authorList>
            <person name="Hellsten U."/>
            <person name="Grimwood J."/>
            <person name="Chapman J.A."/>
            <person name="Shapiro H."/>
            <person name="Aerts A."/>
            <person name="Otillar R.P."/>
            <person name="Terry A.Y."/>
            <person name="Boore J.L."/>
            <person name="Simakov O."/>
            <person name="Marletaz F."/>
            <person name="Cho S.-J."/>
            <person name="Edsinger-Gonzales E."/>
            <person name="Havlak P."/>
            <person name="Kuo D.-H."/>
            <person name="Larsson T."/>
            <person name="Lv J."/>
            <person name="Arendt D."/>
            <person name="Savage R."/>
            <person name="Osoegawa K."/>
            <person name="de Jong P."/>
            <person name="Lindberg D.R."/>
            <person name="Seaver E.C."/>
            <person name="Weisblat D.A."/>
            <person name="Putnam N.H."/>
            <person name="Grigoriev I.V."/>
            <person name="Rokhsar D.S."/>
        </authorList>
    </citation>
    <scope>NUCLEOTIDE SEQUENCE</scope>
    <source>
        <strain evidence="4">I ESC-2004</strain>
    </source>
</reference>
<dbReference type="AlphaFoldDB" id="R7UDG8"/>
<dbReference type="HOGENOM" id="CLU_039882_0_0_1"/>
<name>R7UDG8_CAPTE</name>
<sequence>MLMRKMRLFLLSAGLRRQSPLTLMTSCLSICLILVLLKFSFHNDQRVVIAVVEEHHEVLPYWFNAANTGVIPQSGLTLIHVDGHSDESIPNYIAGMPFFRYPRDEEEVEMLMQKNDVFIQAAVMSGLISKVIWIYPSWDKSQSENDLEVDINIGQVNVKEKSVRETRLCNCVKNHNVEDEDLRCFFLNFAGLQPNQDPEFDIEPKKCKLSKMYTSIHVKDVIALEKLATGGELIAKEEDVILDIDEDFFGCESGIIRMNEAGVPTENLMVINDKLGALFCPHFINHEPAADVLFKDTVQILIQRCEWKANFNKCEATFDDVMATTTPKLMETFQKYPSLFCATNDGVLVNSWKALVAALYRTSYLKLRAYLEMGVCLNTSPATFGFLDEEEGGIQLCHGVNSPNNTVNFLHSPSEREITHRQHILKDILRQIDAISRPKLVTIARSVRDGFTPRNLSSLIEESVLKALAPSDIDSEFRVVYDRNLLAGAPGWKARYKPLIVMATDDMNLIESSIFSAQLVGE</sequence>
<dbReference type="EMBL" id="AMQN01009306">
    <property type="status" value="NOT_ANNOTATED_CDS"/>
    <property type="molecule type" value="Genomic_DNA"/>
</dbReference>
<evidence type="ECO:0000313" key="4">
    <source>
        <dbReference type="Proteomes" id="UP000014760"/>
    </source>
</evidence>
<dbReference type="EMBL" id="KB305155">
    <property type="protein sequence ID" value="ELU01312.1"/>
    <property type="molecule type" value="Genomic_DNA"/>
</dbReference>
<comment type="similarity">
    <text evidence="1">Belongs to the UPF0489 family.</text>
</comment>
<dbReference type="EnsemblMetazoa" id="CapteT215860">
    <property type="protein sequence ID" value="CapteP215860"/>
    <property type="gene ID" value="CapteG215860"/>
</dbReference>
<gene>
    <name evidence="2" type="ORF">CAPTEDRAFT_215860</name>
</gene>
<evidence type="ECO:0000313" key="3">
    <source>
        <dbReference type="EnsemblMetazoa" id="CapteP215860"/>
    </source>
</evidence>
<dbReference type="PANTHER" id="PTHR13225">
    <property type="entry name" value="MISEXPRESSION SUPPRESSOR OF RAS 6"/>
    <property type="match status" value="1"/>
</dbReference>
<dbReference type="Pfam" id="PF12640">
    <property type="entry name" value="UPF0489"/>
    <property type="match status" value="1"/>
</dbReference>
<dbReference type="OMA" id="INANDSW"/>
<evidence type="ECO:0000256" key="1">
    <source>
        <dbReference type="ARBA" id="ARBA00007099"/>
    </source>
</evidence>
<keyword evidence="4" id="KW-1185">Reference proteome</keyword>
<accession>R7UDG8</accession>
<organism evidence="2">
    <name type="scientific">Capitella teleta</name>
    <name type="common">Polychaete worm</name>
    <dbReference type="NCBI Taxonomy" id="283909"/>
    <lineage>
        <taxon>Eukaryota</taxon>
        <taxon>Metazoa</taxon>
        <taxon>Spiralia</taxon>
        <taxon>Lophotrochozoa</taxon>
        <taxon>Annelida</taxon>
        <taxon>Polychaeta</taxon>
        <taxon>Sedentaria</taxon>
        <taxon>Scolecida</taxon>
        <taxon>Capitellidae</taxon>
        <taxon>Capitella</taxon>
    </lineage>
</organism>
<dbReference type="InterPro" id="IPR024131">
    <property type="entry name" value="UPF0489"/>
</dbReference>
<protein>
    <submittedName>
        <fullName evidence="2 3">Uncharacterized protein</fullName>
    </submittedName>
</protein>